<evidence type="ECO:0000256" key="1">
    <source>
        <dbReference type="ARBA" id="ARBA00022737"/>
    </source>
</evidence>
<dbReference type="InterPro" id="IPR050708">
    <property type="entry name" value="T6SS_VgrG/RHS"/>
</dbReference>
<keyword evidence="5" id="KW-1185">Reference proteome</keyword>
<dbReference type="PANTHER" id="PTHR32305">
    <property type="match status" value="1"/>
</dbReference>
<comment type="caution">
    <text evidence="4">The sequence shown here is derived from an EMBL/GenBank/DDBJ whole genome shotgun (WGS) entry which is preliminary data.</text>
</comment>
<gene>
    <name evidence="4" type="ORF">J2T07_000584</name>
</gene>
<dbReference type="PROSITE" id="PS50853">
    <property type="entry name" value="FN3"/>
    <property type="match status" value="1"/>
</dbReference>
<dbReference type="Pfam" id="PF25023">
    <property type="entry name" value="TEN_YD-shell"/>
    <property type="match status" value="1"/>
</dbReference>
<dbReference type="PANTHER" id="PTHR32305:SF15">
    <property type="entry name" value="PROTEIN RHSA-RELATED"/>
    <property type="match status" value="1"/>
</dbReference>
<dbReference type="InterPro" id="IPR036116">
    <property type="entry name" value="FN3_sf"/>
</dbReference>
<reference evidence="4 5" key="1">
    <citation type="submission" date="2023-07" db="EMBL/GenBank/DDBJ databases">
        <title>Sorghum-associated microbial communities from plants grown in Nebraska, USA.</title>
        <authorList>
            <person name="Schachtman D."/>
        </authorList>
    </citation>
    <scope>NUCLEOTIDE SEQUENCE [LARGE SCALE GENOMIC DNA]</scope>
    <source>
        <strain evidence="4 5">CC60</strain>
    </source>
</reference>
<proteinExistence type="predicted"/>
<dbReference type="InterPro" id="IPR013783">
    <property type="entry name" value="Ig-like_fold"/>
</dbReference>
<name>A0ABT9SUF4_9GAMM</name>
<dbReference type="EMBL" id="JAUSSK010000001">
    <property type="protein sequence ID" value="MDQ0008425.1"/>
    <property type="molecule type" value="Genomic_DNA"/>
</dbReference>
<dbReference type="InterPro" id="IPR006530">
    <property type="entry name" value="YD"/>
</dbReference>
<dbReference type="InterPro" id="IPR056823">
    <property type="entry name" value="TEN-like_YD-shell"/>
</dbReference>
<dbReference type="Proteomes" id="UP001237737">
    <property type="component" value="Unassembled WGS sequence"/>
</dbReference>
<dbReference type="SMART" id="SM00060">
    <property type="entry name" value="FN3"/>
    <property type="match status" value="4"/>
</dbReference>
<protein>
    <submittedName>
        <fullName evidence="4">YD repeat-containing protein</fullName>
    </submittedName>
</protein>
<evidence type="ECO:0000313" key="4">
    <source>
        <dbReference type="EMBL" id="MDQ0008425.1"/>
    </source>
</evidence>
<sequence>MTSRSGWWWCLAVVCLVVAPGILAQTATTNPEDEYKKLVKVDTEIKPLGENPFGESVNVFDGSLSFHVVDISIPGTGPTIEIGRTFHADGDNAVRWSDSEFGDWDMDYPRLTTLTSNQGTIIQGPSQIGWQVNSVARTDRCTNFGDPPDQRVGRAGSDPLTPDVWWNQGYSLQIPGSADQNMLLRVATSPAAPTVDGLTYKAVSKDRWHLGCLATTANASDGDVYSGEAFEAVGPGGQKYILNELFYRPARSFGIIRNLGVMAATRVEDRFGNSLTYNWTNRQLTSIVASDGRTVTFEYAGDGKHISKINVVTQSDGTRSWTYVYTAVSGGSLLSSVTLPDGSAWTYDLSGLTFDVKSPAPSGNCEDVVAQPDSTQVGIITGPSGIQGRFEAHPVLHARSNVVEVCAHSTAGLQAAEARPRYTNNLALTSKTITGTGLGTQAWSYQYPLATASWRAACQAFGCDTTSQSLVVDPSGNTTRYTFSNSADATEGKPIRTEYFKGAATGTPVRTESYQYAPSTSGPWPARYGGGFNYFANTERQEQEAPESQKAVLQDGDTYTWQALQFDAFARPSLTRRFSSIDPSFSTDEGHTFLDNTDRSIIGLPLQQTHLVNGVYEVVSQNNYNDNLILSSRDHFGQRAMDYTFNAQGQLETFKDPRGNVTTLTGYRLGIPHLIIFPDYPAQFPNGTQETINVNGFGEVSSVTDQAGATTSYGYDAIGRIARIDYPAGDSVAWAPKIYSYVYSQDALGVGGNHWVRTITQGTRTDRTDFDAMLRPVLEGKSETGTGALYVSTGAGYDWKGQKTFVSYPVDGQVSLGSLTTGVTTDYDPIGRVVKTTQASELTSAYPGGLQTFTDYLTGGTRLVTDPNGNKVATAFQGFDEPDSDHPVRVDAIDAQGVLLSTQTITRDTYGDVHAITQGGKTRLTMYDAQHRVCRTDEPETGSEMTAYDAVGNVIWTASGQASDAVDRCDLDLVADASKVNRTYDTMNRLVAETYPTGRLSLTFGYDLLGKPAQAVSNTGAGNTNNQGEVVWTFGRNKLGLLTTEMLQVDHLSWSLGYGYDANGIQSSVQYPDGELVGLAPNALGQPTSAGRFLSGATYWPDGQVKGYTLGNGAVYTAEPNTRQLLMNFKYGATSSVLGEHLDYDAAGNIVQIADQTDGAGGQRTRSFQYDGMNRLVRSDANLWGTETYSYDALNNIQSLGDGAGATATYVYDTHNRLASITGSAGHTFEYDAQGNVTKRDGQAMVFDLANRLLSLTGKADYMYDAAGRRVKNLTSAGATYYAYSSDGTLMWEYDPASGEGTDYVHLGETLVASRKNVLAPNDTPTVTAPASAQANVAYTVSWTVVNTATSYDLQEQPDGSVWSTIATGSPRTQSVTHAAAGTFHYQARGCNATGCGPWSAIATTTVAPPPSAPAAPATATAVLAGNQQSITVTWSASATATSYNLQEKVGTGAWTTVYMGAATTFAVSSSADGAYAFQVDACNQYGCSAWTTSSAVSLQHTPGAPGSISVQSPSSGSIAVSWPTVTYAQTYALGRSTDGTNFTDIYYGAATSTTLTEGATGMYWFRVRACNSTNGTFCGANSPSAASAVTVPPSQPPGISVPASSNDGCYTVNWSGVAGATSYVMQEQVNGGGFTTIGNNDSGALSICGKGTGTYGYRVQGCNAGGCGPFSGTATVTVSLIPAIPDGIHMDETIVGRSQQYTLSWYATTNATRYEILNVQLNKTVYSGTGLSYRVEAGISPYELKYSYRVRACNDLGCSAWSGIEG</sequence>
<evidence type="ECO:0000259" key="3">
    <source>
        <dbReference type="PROSITE" id="PS50853"/>
    </source>
</evidence>
<keyword evidence="1" id="KW-0677">Repeat</keyword>
<feature type="chain" id="PRO_5047493234" evidence="2">
    <location>
        <begin position="25"/>
        <end position="1767"/>
    </location>
</feature>
<feature type="signal peptide" evidence="2">
    <location>
        <begin position="1"/>
        <end position="24"/>
    </location>
</feature>
<dbReference type="RefSeq" id="WP_306847082.1">
    <property type="nucleotide sequence ID" value="NZ_JAUSSK010000001.1"/>
</dbReference>
<dbReference type="Gene3D" id="2.60.40.10">
    <property type="entry name" value="Immunoglobulins"/>
    <property type="match status" value="4"/>
</dbReference>
<dbReference type="InterPro" id="IPR031325">
    <property type="entry name" value="RHS_repeat"/>
</dbReference>
<dbReference type="SUPFAM" id="SSF49265">
    <property type="entry name" value="Fibronectin type III"/>
    <property type="match status" value="2"/>
</dbReference>
<dbReference type="Gene3D" id="2.180.10.10">
    <property type="entry name" value="RHS repeat-associated core"/>
    <property type="match status" value="1"/>
</dbReference>
<feature type="domain" description="Fibronectin type-III" evidence="3">
    <location>
        <begin position="1416"/>
        <end position="1505"/>
    </location>
</feature>
<accession>A0ABT9SUF4</accession>
<evidence type="ECO:0000313" key="5">
    <source>
        <dbReference type="Proteomes" id="UP001237737"/>
    </source>
</evidence>
<organism evidence="4 5">
    <name type="scientific">Luteibacter jiangsuensis</name>
    <dbReference type="NCBI Taxonomy" id="637577"/>
    <lineage>
        <taxon>Bacteria</taxon>
        <taxon>Pseudomonadati</taxon>
        <taxon>Pseudomonadota</taxon>
        <taxon>Gammaproteobacteria</taxon>
        <taxon>Lysobacterales</taxon>
        <taxon>Rhodanobacteraceae</taxon>
        <taxon>Luteibacter</taxon>
    </lineage>
</organism>
<evidence type="ECO:0000256" key="2">
    <source>
        <dbReference type="SAM" id="SignalP"/>
    </source>
</evidence>
<keyword evidence="2" id="KW-0732">Signal</keyword>
<dbReference type="InterPro" id="IPR003961">
    <property type="entry name" value="FN3_dom"/>
</dbReference>
<dbReference type="NCBIfam" id="TIGR01643">
    <property type="entry name" value="YD_repeat_2x"/>
    <property type="match status" value="1"/>
</dbReference>
<dbReference type="Pfam" id="PF05593">
    <property type="entry name" value="RHS_repeat"/>
    <property type="match status" value="1"/>
</dbReference>